<protein>
    <submittedName>
        <fullName evidence="1">Uncharacterized protein</fullName>
    </submittedName>
</protein>
<sequence>MAWNRTRQLEKQAELESWISSEFAKHGVSDTEARQLADSFMQQAVQVSPPDEVEPLLECIMVGRSGRGGGRSSKPGNVRFNLRALIDAVASGTLGITGAQATPYLIPLVAIVFWNAIWRAMNIQLTEQEAVVVYVMWMHKDAKHEVVSSGLLQKVNDHQGKYGRSPLSSQDLTHALRNLESIGCIKKSRNGTDGWWLCEWVRPTYR</sequence>
<accession>A0A241XI18</accession>
<gene>
    <name evidence="1" type="ORF">CAZ10_31140</name>
</gene>
<dbReference type="Proteomes" id="UP000194857">
    <property type="component" value="Unassembled WGS sequence"/>
</dbReference>
<evidence type="ECO:0000313" key="2">
    <source>
        <dbReference type="Proteomes" id="UP000194857"/>
    </source>
</evidence>
<evidence type="ECO:0000313" key="1">
    <source>
        <dbReference type="EMBL" id="OTI56008.1"/>
    </source>
</evidence>
<name>A0A241XI18_PSEAI</name>
<dbReference type="AlphaFoldDB" id="A0A241XI18"/>
<organism evidence="1 2">
    <name type="scientific">Pseudomonas aeruginosa</name>
    <dbReference type="NCBI Taxonomy" id="287"/>
    <lineage>
        <taxon>Bacteria</taxon>
        <taxon>Pseudomonadati</taxon>
        <taxon>Pseudomonadota</taxon>
        <taxon>Gammaproteobacteria</taxon>
        <taxon>Pseudomonadales</taxon>
        <taxon>Pseudomonadaceae</taxon>
        <taxon>Pseudomonas</taxon>
    </lineage>
</organism>
<reference evidence="2" key="1">
    <citation type="submission" date="2017-05" db="EMBL/GenBank/DDBJ databases">
        <authorList>
            <person name="Giani T."/>
            <person name="Arena F."/>
            <person name="Pollini S."/>
            <person name="Di Pilato V."/>
            <person name="D'Andrea M.M."/>
            <person name="Henrici De Angelis L."/>
            <person name="Bassetti M."/>
            <person name="Rossolini G.M."/>
        </authorList>
    </citation>
    <scope>NUCLEOTIDE SEQUENCE [LARGE SCALE GENOMIC DNA]</scope>
    <source>
        <strain evidence="2">S567_C10_BS</strain>
    </source>
</reference>
<comment type="caution">
    <text evidence="1">The sequence shown here is derived from an EMBL/GenBank/DDBJ whole genome shotgun (WGS) entry which is preliminary data.</text>
</comment>
<dbReference type="EMBL" id="NFFZ01000024">
    <property type="protein sequence ID" value="OTI56008.1"/>
    <property type="molecule type" value="Genomic_DNA"/>
</dbReference>
<proteinExistence type="predicted"/>